<feature type="transmembrane region" description="Helical" evidence="1">
    <location>
        <begin position="37"/>
        <end position="57"/>
    </location>
</feature>
<protein>
    <submittedName>
        <fullName evidence="2">Uncharacterized protein</fullName>
    </submittedName>
</protein>
<keyword evidence="1" id="KW-0812">Transmembrane</keyword>
<dbReference type="InParanoid" id="A0A2U3MWT2"/>
<evidence type="ECO:0000313" key="3">
    <source>
        <dbReference type="Proteomes" id="UP000245974"/>
    </source>
</evidence>
<keyword evidence="1" id="KW-1133">Transmembrane helix</keyword>
<feature type="transmembrane region" description="Helical" evidence="1">
    <location>
        <begin position="101"/>
        <end position="124"/>
    </location>
</feature>
<accession>A0A2U3MWT2</accession>
<evidence type="ECO:0000313" key="2">
    <source>
        <dbReference type="EMBL" id="SPL69892.1"/>
    </source>
</evidence>
<evidence type="ECO:0000256" key="1">
    <source>
        <dbReference type="SAM" id="Phobius"/>
    </source>
</evidence>
<feature type="transmembrane region" description="Helical" evidence="1">
    <location>
        <begin position="136"/>
        <end position="159"/>
    </location>
</feature>
<organism evidence="2 3">
    <name type="scientific">Acinetobacter stercoris</name>
    <dbReference type="NCBI Taxonomy" id="2126983"/>
    <lineage>
        <taxon>Bacteria</taxon>
        <taxon>Pseudomonadati</taxon>
        <taxon>Pseudomonadota</taxon>
        <taxon>Gammaproteobacteria</taxon>
        <taxon>Moraxellales</taxon>
        <taxon>Moraxellaceae</taxon>
        <taxon>Acinetobacter</taxon>
    </lineage>
</organism>
<keyword evidence="1" id="KW-0472">Membrane</keyword>
<name>A0A2U3MWT2_9GAMM</name>
<keyword evidence="3" id="KW-1185">Reference proteome</keyword>
<proteinExistence type="predicted"/>
<dbReference type="Proteomes" id="UP000245974">
    <property type="component" value="Unassembled WGS sequence"/>
</dbReference>
<feature type="transmembrane region" description="Helical" evidence="1">
    <location>
        <begin position="277"/>
        <end position="299"/>
    </location>
</feature>
<dbReference type="EMBL" id="OOGT01000032">
    <property type="protein sequence ID" value="SPL69892.1"/>
    <property type="molecule type" value="Genomic_DNA"/>
</dbReference>
<sequence>MMHMFGDKRSPSYSEASVQNSDFGYRMLVLKKRQRHIMMLSITSFCVAIFLILAVFFQNQVVYGFWGMSKEIQQLHIPVSADPTLVSFVEVPDYFLSLFKWIGWLFLKIIASFFGAFIAVYFLKKFQFFKIRFQSFVLKFVGWLISFIVIWSGLTYVQYDFRNKYEKRYEALVHYDQTIQQSEIAQFLNESNDKIAVKNYLLAQTALLHRPVDTNTAKAYVSVLVKEENNNPEFIEYGFKPEQLWTMQYQVYGQAVTPLAKSVNPQVLQAEKISKTVHLLLIFSLIVSVISSLILWFIYRRLKNRFIRIEQQLNR</sequence>
<reference evidence="3" key="1">
    <citation type="submission" date="2018-03" db="EMBL/GenBank/DDBJ databases">
        <authorList>
            <person name="Blom J."/>
        </authorList>
    </citation>
    <scope>NUCLEOTIDE SEQUENCE [LARGE SCALE GENOMIC DNA]</scope>
    <source>
        <strain evidence="3">KPC-SM-21</strain>
    </source>
</reference>
<gene>
    <name evidence="2" type="ORF">KPC_1070</name>
</gene>
<dbReference type="AlphaFoldDB" id="A0A2U3MWT2"/>